<sequence length="328" mass="35416">MNSHATTSTSTISFAPLPDLAPRKRKSTVQLGVAARSNMLRNRRMFMAAQEEALRMAEEQEGIQVISADPNGIKSPSDSAVMYVHGGTRGPRMVGPQGWSDTYEPNPIHYLPRDPGLAEDAVEDAFIALGKMVKGAGKSLWKKMSVSRRGSLDDVSKGERERKDKEAEKRSSPTSEKEEKERKKKQGSVSKRLSRGFNGDVATVLASEGGANALSLQAILEEEKSRRHTSSPAHDPASEAEEEVADIVLTHPNAPHPSEHIELPDTLPADFLNITQPSDEPCPPTALPDLADDTDSESSHSTAGQFEVPATPPTEPVQDSAPAEPSTQ</sequence>
<evidence type="ECO:0000256" key="1">
    <source>
        <dbReference type="SAM" id="MobiDB-lite"/>
    </source>
</evidence>
<feature type="region of interest" description="Disordered" evidence="1">
    <location>
        <begin position="143"/>
        <end position="198"/>
    </location>
</feature>
<dbReference type="EMBL" id="RWJN01000157">
    <property type="protein sequence ID" value="TCD65929.1"/>
    <property type="molecule type" value="Genomic_DNA"/>
</dbReference>
<keyword evidence="3" id="KW-1185">Reference proteome</keyword>
<dbReference type="AlphaFoldDB" id="A0A4R0RLD9"/>
<dbReference type="OrthoDB" id="3265817at2759"/>
<reference evidence="2 3" key="1">
    <citation type="submission" date="2018-11" db="EMBL/GenBank/DDBJ databases">
        <title>Genome assembly of Steccherinum ochraceum LE-BIN_3174, the white-rot fungus of the Steccherinaceae family (The Residual Polyporoid clade, Polyporales, Basidiomycota).</title>
        <authorList>
            <person name="Fedorova T.V."/>
            <person name="Glazunova O.A."/>
            <person name="Landesman E.O."/>
            <person name="Moiseenko K.V."/>
            <person name="Psurtseva N.V."/>
            <person name="Savinova O.S."/>
            <person name="Shakhova N.V."/>
            <person name="Tyazhelova T.V."/>
            <person name="Vasina D.V."/>
        </authorList>
    </citation>
    <scope>NUCLEOTIDE SEQUENCE [LARGE SCALE GENOMIC DNA]</scope>
    <source>
        <strain evidence="2 3">LE-BIN_3174</strain>
    </source>
</reference>
<feature type="region of interest" description="Disordered" evidence="1">
    <location>
        <begin position="216"/>
        <end position="328"/>
    </location>
</feature>
<proteinExistence type="predicted"/>
<evidence type="ECO:0000313" key="3">
    <source>
        <dbReference type="Proteomes" id="UP000292702"/>
    </source>
</evidence>
<evidence type="ECO:0000313" key="2">
    <source>
        <dbReference type="EMBL" id="TCD65929.1"/>
    </source>
</evidence>
<dbReference type="Proteomes" id="UP000292702">
    <property type="component" value="Unassembled WGS sequence"/>
</dbReference>
<name>A0A4R0RLD9_9APHY</name>
<accession>A0A4R0RLD9</accession>
<comment type="caution">
    <text evidence="2">The sequence shown here is derived from an EMBL/GenBank/DDBJ whole genome shotgun (WGS) entry which is preliminary data.</text>
</comment>
<protein>
    <submittedName>
        <fullName evidence="2">Uncharacterized protein</fullName>
    </submittedName>
</protein>
<organism evidence="2 3">
    <name type="scientific">Steccherinum ochraceum</name>
    <dbReference type="NCBI Taxonomy" id="92696"/>
    <lineage>
        <taxon>Eukaryota</taxon>
        <taxon>Fungi</taxon>
        <taxon>Dikarya</taxon>
        <taxon>Basidiomycota</taxon>
        <taxon>Agaricomycotina</taxon>
        <taxon>Agaricomycetes</taxon>
        <taxon>Polyporales</taxon>
        <taxon>Steccherinaceae</taxon>
        <taxon>Steccherinum</taxon>
    </lineage>
</organism>
<gene>
    <name evidence="2" type="ORF">EIP91_001997</name>
</gene>
<feature type="compositionally biased region" description="Basic and acidic residues" evidence="1">
    <location>
        <begin position="150"/>
        <end position="181"/>
    </location>
</feature>